<evidence type="ECO:0000313" key="7">
    <source>
        <dbReference type="Proteomes" id="UP000240572"/>
    </source>
</evidence>
<comment type="caution">
    <text evidence="6">The sequence shown here is derived from an EMBL/GenBank/DDBJ whole genome shotgun (WGS) entry which is preliminary data.</text>
</comment>
<dbReference type="PRINTS" id="PR00038">
    <property type="entry name" value="HTHLUXR"/>
</dbReference>
<dbReference type="PROSITE" id="PS00622">
    <property type="entry name" value="HTH_LUXR_1"/>
    <property type="match status" value="1"/>
</dbReference>
<accession>A0A2P8CXQ4</accession>
<dbReference type="Pfam" id="PF00072">
    <property type="entry name" value="Response_reg"/>
    <property type="match status" value="1"/>
</dbReference>
<reference evidence="6 7" key="1">
    <citation type="submission" date="2018-03" db="EMBL/GenBank/DDBJ databases">
        <title>Genomic Encyclopedia of Type Strains, Phase III (KMG-III): the genomes of soil and plant-associated and newly described type strains.</title>
        <authorList>
            <person name="Whitman W."/>
        </authorList>
    </citation>
    <scope>NUCLEOTIDE SEQUENCE [LARGE SCALE GENOMIC DNA]</scope>
    <source>
        <strain evidence="6 7">CGMCC 1.12700</strain>
    </source>
</reference>
<sequence>MEIKVAIVDDHPMIINGLKNMLEGYSHIVVTAAYNDGAELMAGLEQQQPDVLLLDIQLPGQPGDELTPLILKKYPALRIMALTNFSSALYMTTMLRQGAKGYLLKTTRQDTLIDAIETVYRGETFVEPSLRDKVAQDSRKNSKIIYAQLSLTIREKEILRLLVAGKSNQEIADTLFIGYHTVRNYRARIFDKLEVSSISELVGKALTLGLNE</sequence>
<evidence type="ECO:0000256" key="3">
    <source>
        <dbReference type="PROSITE-ProRule" id="PRU00169"/>
    </source>
</evidence>
<dbReference type="PROSITE" id="PS50043">
    <property type="entry name" value="HTH_LUXR_2"/>
    <property type="match status" value="1"/>
</dbReference>
<name>A0A2P8CXQ4_9BACT</name>
<dbReference type="SMART" id="SM00421">
    <property type="entry name" value="HTH_LUXR"/>
    <property type="match status" value="1"/>
</dbReference>
<dbReference type="OrthoDB" id="1013073at2"/>
<dbReference type="AlphaFoldDB" id="A0A2P8CXQ4"/>
<proteinExistence type="predicted"/>
<dbReference type="SUPFAM" id="SSF46894">
    <property type="entry name" value="C-terminal effector domain of the bipartite response regulators"/>
    <property type="match status" value="1"/>
</dbReference>
<dbReference type="GO" id="GO:0003677">
    <property type="term" value="F:DNA binding"/>
    <property type="evidence" value="ECO:0007669"/>
    <property type="project" value="UniProtKB-KW"/>
</dbReference>
<dbReference type="PANTHER" id="PTHR43214">
    <property type="entry name" value="TWO-COMPONENT RESPONSE REGULATOR"/>
    <property type="match status" value="1"/>
</dbReference>
<dbReference type="InterPro" id="IPR016032">
    <property type="entry name" value="Sig_transdc_resp-reg_C-effctor"/>
</dbReference>
<dbReference type="GO" id="GO:0006355">
    <property type="term" value="P:regulation of DNA-templated transcription"/>
    <property type="evidence" value="ECO:0007669"/>
    <property type="project" value="InterPro"/>
</dbReference>
<evidence type="ECO:0000256" key="1">
    <source>
        <dbReference type="ARBA" id="ARBA00022553"/>
    </source>
</evidence>
<dbReference type="SMART" id="SM00448">
    <property type="entry name" value="REC"/>
    <property type="match status" value="1"/>
</dbReference>
<dbReference type="InterPro" id="IPR011006">
    <property type="entry name" value="CheY-like_superfamily"/>
</dbReference>
<feature type="domain" description="HTH luxR-type" evidence="4">
    <location>
        <begin position="144"/>
        <end position="209"/>
    </location>
</feature>
<dbReference type="Proteomes" id="UP000240572">
    <property type="component" value="Unassembled WGS sequence"/>
</dbReference>
<protein>
    <submittedName>
        <fullName evidence="6">LuxR family two component transcriptional regulator</fullName>
    </submittedName>
</protein>
<dbReference type="CDD" id="cd17535">
    <property type="entry name" value="REC_NarL-like"/>
    <property type="match status" value="1"/>
</dbReference>
<dbReference type="SUPFAM" id="SSF52172">
    <property type="entry name" value="CheY-like"/>
    <property type="match status" value="1"/>
</dbReference>
<gene>
    <name evidence="6" type="ORF">B0I18_11052</name>
</gene>
<dbReference type="EMBL" id="PYGD01000010">
    <property type="protein sequence ID" value="PSK89753.1"/>
    <property type="molecule type" value="Genomic_DNA"/>
</dbReference>
<organism evidence="6 7">
    <name type="scientific">Taibaiella chishuiensis</name>
    <dbReference type="NCBI Taxonomy" id="1434707"/>
    <lineage>
        <taxon>Bacteria</taxon>
        <taxon>Pseudomonadati</taxon>
        <taxon>Bacteroidota</taxon>
        <taxon>Chitinophagia</taxon>
        <taxon>Chitinophagales</taxon>
        <taxon>Chitinophagaceae</taxon>
        <taxon>Taibaiella</taxon>
    </lineage>
</organism>
<evidence type="ECO:0000256" key="2">
    <source>
        <dbReference type="ARBA" id="ARBA00023125"/>
    </source>
</evidence>
<feature type="domain" description="Response regulatory" evidence="5">
    <location>
        <begin position="4"/>
        <end position="120"/>
    </location>
</feature>
<evidence type="ECO:0000259" key="5">
    <source>
        <dbReference type="PROSITE" id="PS50110"/>
    </source>
</evidence>
<evidence type="ECO:0000313" key="6">
    <source>
        <dbReference type="EMBL" id="PSK89753.1"/>
    </source>
</evidence>
<dbReference type="InterPro" id="IPR000792">
    <property type="entry name" value="Tscrpt_reg_LuxR_C"/>
</dbReference>
<dbReference type="GO" id="GO:0000160">
    <property type="term" value="P:phosphorelay signal transduction system"/>
    <property type="evidence" value="ECO:0007669"/>
    <property type="project" value="InterPro"/>
</dbReference>
<dbReference type="InterPro" id="IPR001789">
    <property type="entry name" value="Sig_transdc_resp-reg_receiver"/>
</dbReference>
<keyword evidence="2" id="KW-0238">DNA-binding</keyword>
<dbReference type="InterPro" id="IPR039420">
    <property type="entry name" value="WalR-like"/>
</dbReference>
<keyword evidence="7" id="KW-1185">Reference proteome</keyword>
<dbReference type="Gene3D" id="3.40.50.2300">
    <property type="match status" value="1"/>
</dbReference>
<evidence type="ECO:0000259" key="4">
    <source>
        <dbReference type="PROSITE" id="PS50043"/>
    </source>
</evidence>
<dbReference type="Pfam" id="PF00196">
    <property type="entry name" value="GerE"/>
    <property type="match status" value="1"/>
</dbReference>
<dbReference type="CDD" id="cd06170">
    <property type="entry name" value="LuxR_C_like"/>
    <property type="match status" value="1"/>
</dbReference>
<dbReference type="InterPro" id="IPR058245">
    <property type="entry name" value="NreC/VraR/RcsB-like_REC"/>
</dbReference>
<keyword evidence="1 3" id="KW-0597">Phosphoprotein</keyword>
<feature type="modified residue" description="4-aspartylphosphate" evidence="3">
    <location>
        <position position="55"/>
    </location>
</feature>
<dbReference type="PROSITE" id="PS50110">
    <property type="entry name" value="RESPONSE_REGULATORY"/>
    <property type="match status" value="1"/>
</dbReference>
<dbReference type="RefSeq" id="WP_106524563.1">
    <property type="nucleotide sequence ID" value="NZ_PYGD01000010.1"/>
</dbReference>